<dbReference type="PANTHER" id="PTHR30055">
    <property type="entry name" value="HTH-TYPE TRANSCRIPTIONAL REGULATOR RUTR"/>
    <property type="match status" value="1"/>
</dbReference>
<dbReference type="Proteomes" id="UP001596380">
    <property type="component" value="Unassembled WGS sequence"/>
</dbReference>
<evidence type="ECO:0000259" key="4">
    <source>
        <dbReference type="PROSITE" id="PS50977"/>
    </source>
</evidence>
<dbReference type="RefSeq" id="WP_160824165.1">
    <property type="nucleotide sequence ID" value="NZ_JBHSXE010000001.1"/>
</dbReference>
<dbReference type="InterPro" id="IPR009057">
    <property type="entry name" value="Homeodomain-like_sf"/>
</dbReference>
<dbReference type="Pfam" id="PF00440">
    <property type="entry name" value="TetR_N"/>
    <property type="match status" value="1"/>
</dbReference>
<proteinExistence type="predicted"/>
<keyword evidence="1 2" id="KW-0238">DNA-binding</keyword>
<comment type="caution">
    <text evidence="5">The sequence shown here is derived from an EMBL/GenBank/DDBJ whole genome shotgun (WGS) entry which is preliminary data.</text>
</comment>
<gene>
    <name evidence="5" type="ORF">ACFQKB_18250</name>
</gene>
<feature type="region of interest" description="Disordered" evidence="3">
    <location>
        <begin position="1"/>
        <end position="22"/>
    </location>
</feature>
<dbReference type="PROSITE" id="PS50977">
    <property type="entry name" value="HTH_TETR_2"/>
    <property type="match status" value="1"/>
</dbReference>
<name>A0ABW2CMX0_9ACTN</name>
<evidence type="ECO:0000256" key="3">
    <source>
        <dbReference type="SAM" id="MobiDB-lite"/>
    </source>
</evidence>
<dbReference type="SUPFAM" id="SSF48498">
    <property type="entry name" value="Tetracyclin repressor-like, C-terminal domain"/>
    <property type="match status" value="1"/>
</dbReference>
<feature type="domain" description="HTH tetR-type" evidence="4">
    <location>
        <begin position="21"/>
        <end position="80"/>
    </location>
</feature>
<evidence type="ECO:0000313" key="5">
    <source>
        <dbReference type="EMBL" id="MFC6881705.1"/>
    </source>
</evidence>
<protein>
    <submittedName>
        <fullName evidence="5">TetR/AcrR family transcriptional regulator</fullName>
    </submittedName>
</protein>
<dbReference type="PANTHER" id="PTHR30055:SF226">
    <property type="entry name" value="HTH-TYPE TRANSCRIPTIONAL REGULATOR PKSA"/>
    <property type="match status" value="1"/>
</dbReference>
<organism evidence="5 6">
    <name type="scientific">Actinomadura yumaensis</name>
    <dbReference type="NCBI Taxonomy" id="111807"/>
    <lineage>
        <taxon>Bacteria</taxon>
        <taxon>Bacillati</taxon>
        <taxon>Actinomycetota</taxon>
        <taxon>Actinomycetes</taxon>
        <taxon>Streptosporangiales</taxon>
        <taxon>Thermomonosporaceae</taxon>
        <taxon>Actinomadura</taxon>
    </lineage>
</organism>
<reference evidence="6" key="1">
    <citation type="journal article" date="2019" name="Int. J. Syst. Evol. Microbiol.">
        <title>The Global Catalogue of Microorganisms (GCM) 10K type strain sequencing project: providing services to taxonomists for standard genome sequencing and annotation.</title>
        <authorList>
            <consortium name="The Broad Institute Genomics Platform"/>
            <consortium name="The Broad Institute Genome Sequencing Center for Infectious Disease"/>
            <person name="Wu L."/>
            <person name="Ma J."/>
        </authorList>
    </citation>
    <scope>NUCLEOTIDE SEQUENCE [LARGE SCALE GENOMIC DNA]</scope>
    <source>
        <strain evidence="6">JCM 3369</strain>
    </source>
</reference>
<dbReference type="InterPro" id="IPR050109">
    <property type="entry name" value="HTH-type_TetR-like_transc_reg"/>
</dbReference>
<accession>A0ABW2CMX0</accession>
<keyword evidence="6" id="KW-1185">Reference proteome</keyword>
<evidence type="ECO:0000256" key="2">
    <source>
        <dbReference type="PROSITE-ProRule" id="PRU00335"/>
    </source>
</evidence>
<dbReference type="InterPro" id="IPR036271">
    <property type="entry name" value="Tet_transcr_reg_TetR-rel_C_sf"/>
</dbReference>
<feature type="DNA-binding region" description="H-T-H motif" evidence="2">
    <location>
        <begin position="43"/>
        <end position="62"/>
    </location>
</feature>
<dbReference type="Gene3D" id="1.10.357.10">
    <property type="entry name" value="Tetracycline Repressor, domain 2"/>
    <property type="match status" value="1"/>
</dbReference>
<evidence type="ECO:0000313" key="6">
    <source>
        <dbReference type="Proteomes" id="UP001596380"/>
    </source>
</evidence>
<dbReference type="InterPro" id="IPR001647">
    <property type="entry name" value="HTH_TetR"/>
</dbReference>
<dbReference type="EMBL" id="JBHSXS010000009">
    <property type="protein sequence ID" value="MFC6881705.1"/>
    <property type="molecule type" value="Genomic_DNA"/>
</dbReference>
<sequence>MREAERPRGRGRPPGPGVDARRRREELLDAAERAIRAKGPGASMADIAREAGYARSAVYAAFPNRTAVLAALAERHAGLLLADMFGRASAAGEPRAQFQEILNALFAWVQDGPRLYWALIRLPDEGGPGLFDLLAGAIEAMLEPALRARGTDVELAAPGARAMMGSAIAAIEWWLRTDMAMPRPKLVGYLTDLAWNGGVGLPEGWMGVPTSPQ</sequence>
<dbReference type="SUPFAM" id="SSF46689">
    <property type="entry name" value="Homeodomain-like"/>
    <property type="match status" value="1"/>
</dbReference>
<evidence type="ECO:0000256" key="1">
    <source>
        <dbReference type="ARBA" id="ARBA00023125"/>
    </source>
</evidence>